<organism evidence="1 2">
    <name type="scientific">Granulicella pectinivorans</name>
    <dbReference type="NCBI Taxonomy" id="474950"/>
    <lineage>
        <taxon>Bacteria</taxon>
        <taxon>Pseudomonadati</taxon>
        <taxon>Acidobacteriota</taxon>
        <taxon>Terriglobia</taxon>
        <taxon>Terriglobales</taxon>
        <taxon>Acidobacteriaceae</taxon>
        <taxon>Granulicella</taxon>
    </lineage>
</organism>
<evidence type="ECO:0000313" key="1">
    <source>
        <dbReference type="EMBL" id="SFS02919.1"/>
    </source>
</evidence>
<dbReference type="Proteomes" id="UP000199024">
    <property type="component" value="Unassembled WGS sequence"/>
</dbReference>
<name>A0A1I6LHI9_9BACT</name>
<protein>
    <submittedName>
        <fullName evidence="1">Uncharacterized protein</fullName>
    </submittedName>
</protein>
<evidence type="ECO:0000313" key="2">
    <source>
        <dbReference type="Proteomes" id="UP000199024"/>
    </source>
</evidence>
<dbReference type="STRING" id="474950.SAMN05421771_0724"/>
<keyword evidence="2" id="KW-1185">Reference proteome</keyword>
<reference evidence="1 2" key="1">
    <citation type="submission" date="2016-10" db="EMBL/GenBank/DDBJ databases">
        <authorList>
            <person name="de Groot N.N."/>
        </authorList>
    </citation>
    <scope>NUCLEOTIDE SEQUENCE [LARGE SCALE GENOMIC DNA]</scope>
    <source>
        <strain evidence="1 2">DSM 21001</strain>
    </source>
</reference>
<accession>A0A1I6LHI9</accession>
<gene>
    <name evidence="1" type="ORF">SAMN05421771_0724</name>
</gene>
<sequence>MQGAGLVRAADALLRMAGGRVVKVRMPLAGVPSDDAEQLGLASAGFQDVEMGPVAFRKARALLKAGEGPRYELMVSVSAVMGLVGSLGFESVAVLFRECAGIVVGERLLFVESCTASEAGGEIYCYRLGLRGPVGLVV</sequence>
<proteinExistence type="predicted"/>
<dbReference type="AlphaFoldDB" id="A0A1I6LHI9"/>
<dbReference type="EMBL" id="FOZL01000001">
    <property type="protein sequence ID" value="SFS02919.1"/>
    <property type="molecule type" value="Genomic_DNA"/>
</dbReference>